<dbReference type="Proteomes" id="UP001159364">
    <property type="component" value="Linkage Group LG10"/>
</dbReference>
<gene>
    <name evidence="2" type="ORF">K2173_003942</name>
</gene>
<evidence type="ECO:0000313" key="3">
    <source>
        <dbReference type="Proteomes" id="UP001159364"/>
    </source>
</evidence>
<dbReference type="EMBL" id="JAIWQS010000010">
    <property type="protein sequence ID" value="KAJ8752306.1"/>
    <property type="molecule type" value="Genomic_DNA"/>
</dbReference>
<keyword evidence="3" id="KW-1185">Reference proteome</keyword>
<evidence type="ECO:0000313" key="2">
    <source>
        <dbReference type="EMBL" id="KAJ8752306.1"/>
    </source>
</evidence>
<dbReference type="PANTHER" id="PTHR36078">
    <property type="entry name" value="BNACNNG21220D PROTEIN"/>
    <property type="match status" value="1"/>
</dbReference>
<name>A0AAV8SJ55_9ROSI</name>
<sequence>MASSSPPPPPPPHSPPSASNSVNSAPNTITITTSTTTLPSAPKVEEASENGVPVDQKPDLSHLAFLDSEEYIEKFRRYEADYTRRLMKKYFSKKNIYGGNIFDEKSTIDDETIMSSRLPCMESYADPVKAFEELSSTGSSSTSET</sequence>
<evidence type="ECO:0000256" key="1">
    <source>
        <dbReference type="SAM" id="MobiDB-lite"/>
    </source>
</evidence>
<feature type="region of interest" description="Disordered" evidence="1">
    <location>
        <begin position="1"/>
        <end position="57"/>
    </location>
</feature>
<dbReference type="PANTHER" id="PTHR36078:SF2">
    <property type="entry name" value="OS09G0473966 PROTEIN"/>
    <property type="match status" value="1"/>
</dbReference>
<accession>A0AAV8SJ55</accession>
<proteinExistence type="predicted"/>
<feature type="compositionally biased region" description="Pro residues" evidence="1">
    <location>
        <begin position="1"/>
        <end position="15"/>
    </location>
</feature>
<feature type="compositionally biased region" description="Low complexity" evidence="1">
    <location>
        <begin position="16"/>
        <end position="37"/>
    </location>
</feature>
<comment type="caution">
    <text evidence="2">The sequence shown here is derived from an EMBL/GenBank/DDBJ whole genome shotgun (WGS) entry which is preliminary data.</text>
</comment>
<dbReference type="AlphaFoldDB" id="A0AAV8SJ55"/>
<reference evidence="2 3" key="1">
    <citation type="submission" date="2021-09" db="EMBL/GenBank/DDBJ databases">
        <title>Genomic insights and catalytic innovation underlie evolution of tropane alkaloids biosynthesis.</title>
        <authorList>
            <person name="Wang Y.-J."/>
            <person name="Tian T."/>
            <person name="Huang J.-P."/>
            <person name="Huang S.-X."/>
        </authorList>
    </citation>
    <scope>NUCLEOTIDE SEQUENCE [LARGE SCALE GENOMIC DNA]</scope>
    <source>
        <strain evidence="2">KIB-2018</strain>
        <tissue evidence="2">Leaf</tissue>
    </source>
</reference>
<protein>
    <submittedName>
        <fullName evidence="2">Uncharacterized protein</fullName>
    </submittedName>
</protein>
<organism evidence="2 3">
    <name type="scientific">Erythroxylum novogranatense</name>
    <dbReference type="NCBI Taxonomy" id="1862640"/>
    <lineage>
        <taxon>Eukaryota</taxon>
        <taxon>Viridiplantae</taxon>
        <taxon>Streptophyta</taxon>
        <taxon>Embryophyta</taxon>
        <taxon>Tracheophyta</taxon>
        <taxon>Spermatophyta</taxon>
        <taxon>Magnoliopsida</taxon>
        <taxon>eudicotyledons</taxon>
        <taxon>Gunneridae</taxon>
        <taxon>Pentapetalae</taxon>
        <taxon>rosids</taxon>
        <taxon>fabids</taxon>
        <taxon>Malpighiales</taxon>
        <taxon>Erythroxylaceae</taxon>
        <taxon>Erythroxylum</taxon>
    </lineage>
</organism>